<dbReference type="Gene3D" id="1.10.260.40">
    <property type="entry name" value="lambda repressor-like DNA-binding domains"/>
    <property type="match status" value="1"/>
</dbReference>
<reference evidence="1" key="1">
    <citation type="journal article" date="2021" name="Proc. Natl. Acad. Sci. U.S.A.">
        <title>A Catalog of Tens of Thousands of Viruses from Human Metagenomes Reveals Hidden Associations with Chronic Diseases.</title>
        <authorList>
            <person name="Tisza M.J."/>
            <person name="Buck C.B."/>
        </authorList>
    </citation>
    <scope>NUCLEOTIDE SEQUENCE</scope>
    <source>
        <strain evidence="1">CtP0x5</strain>
    </source>
</reference>
<name>A0A8S5TFC4_9CAUD</name>
<evidence type="ECO:0000313" key="1">
    <source>
        <dbReference type="EMBL" id="DAF62004.1"/>
    </source>
</evidence>
<organism evidence="1">
    <name type="scientific">Siphoviridae sp. ctP0x5</name>
    <dbReference type="NCBI Taxonomy" id="2827863"/>
    <lineage>
        <taxon>Viruses</taxon>
        <taxon>Duplodnaviria</taxon>
        <taxon>Heunggongvirae</taxon>
        <taxon>Uroviricota</taxon>
        <taxon>Caudoviricetes</taxon>
    </lineage>
</organism>
<dbReference type="EMBL" id="BK032818">
    <property type="protein sequence ID" value="DAF62004.1"/>
    <property type="molecule type" value="Genomic_DNA"/>
</dbReference>
<sequence>MIKSNRTLEQKQKIRDYLTYKGYPTLESFGEAVGMEKQHIWVRVEGKCNPDITTMFRWADALHCNLITVISLFYPNEYKEYKQKREK</sequence>
<dbReference type="SUPFAM" id="SSF47413">
    <property type="entry name" value="lambda repressor-like DNA-binding domains"/>
    <property type="match status" value="1"/>
</dbReference>
<dbReference type="InterPro" id="IPR010982">
    <property type="entry name" value="Lambda_DNA-bd_dom_sf"/>
</dbReference>
<protein>
    <submittedName>
        <fullName evidence="1">Regulatory protein-modification, helix-turn-helix, transcriptional regulato, DNA</fullName>
    </submittedName>
</protein>
<accession>A0A8S5TFC4</accession>
<dbReference type="GO" id="GO:0003677">
    <property type="term" value="F:DNA binding"/>
    <property type="evidence" value="ECO:0007669"/>
    <property type="project" value="InterPro"/>
</dbReference>
<proteinExistence type="predicted"/>